<evidence type="ECO:0000313" key="1">
    <source>
        <dbReference type="EMBL" id="KKL69606.1"/>
    </source>
</evidence>
<gene>
    <name evidence="1" type="ORF">LCGC14_2113290</name>
</gene>
<sequence length="152" mass="17047">MTTTFILEDVDETPETVMRHVEAALLNIEGAPWDNVARMRRDQTAEYQTLYPLETVITFGQLAAGDSPWVAKIQGAFQQAWDDRHSEEGLAMVLSIELTDTEYVAVMDSLHEAVIAFGGYRTRSNRERSVHALELEHLRTLLAEAAAPKDTT</sequence>
<dbReference type="AlphaFoldDB" id="A0A0F9ETI2"/>
<name>A0A0F9ETI2_9ZZZZ</name>
<protein>
    <submittedName>
        <fullName evidence="1">Uncharacterized protein</fullName>
    </submittedName>
</protein>
<comment type="caution">
    <text evidence="1">The sequence shown here is derived from an EMBL/GenBank/DDBJ whole genome shotgun (WGS) entry which is preliminary data.</text>
</comment>
<organism evidence="1">
    <name type="scientific">marine sediment metagenome</name>
    <dbReference type="NCBI Taxonomy" id="412755"/>
    <lineage>
        <taxon>unclassified sequences</taxon>
        <taxon>metagenomes</taxon>
        <taxon>ecological metagenomes</taxon>
    </lineage>
</organism>
<reference evidence="1" key="1">
    <citation type="journal article" date="2015" name="Nature">
        <title>Complex archaea that bridge the gap between prokaryotes and eukaryotes.</title>
        <authorList>
            <person name="Spang A."/>
            <person name="Saw J.H."/>
            <person name="Jorgensen S.L."/>
            <person name="Zaremba-Niedzwiedzka K."/>
            <person name="Martijn J."/>
            <person name="Lind A.E."/>
            <person name="van Eijk R."/>
            <person name="Schleper C."/>
            <person name="Guy L."/>
            <person name="Ettema T.J."/>
        </authorList>
    </citation>
    <scope>NUCLEOTIDE SEQUENCE</scope>
</reference>
<accession>A0A0F9ETI2</accession>
<proteinExistence type="predicted"/>
<dbReference type="EMBL" id="LAZR01026160">
    <property type="protein sequence ID" value="KKL69606.1"/>
    <property type="molecule type" value="Genomic_DNA"/>
</dbReference>